<proteinExistence type="inferred from homology"/>
<comment type="similarity">
    <text evidence="11">Belongs to the KdpC family.</text>
</comment>
<keyword evidence="13" id="KW-1185">Reference proteome</keyword>
<dbReference type="GO" id="GO:0008556">
    <property type="term" value="F:P-type potassium transmembrane transporter activity"/>
    <property type="evidence" value="ECO:0007669"/>
    <property type="project" value="InterPro"/>
</dbReference>
<dbReference type="OrthoDB" id="9788285at2"/>
<reference evidence="12 13" key="1">
    <citation type="submission" date="2018-05" db="EMBL/GenBank/DDBJ databases">
        <title>Genomic Encyclopedia of Type Strains, Phase IV (KMG-IV): sequencing the most valuable type-strain genomes for metagenomic binning, comparative biology and taxonomic classification.</title>
        <authorList>
            <person name="Goeker M."/>
        </authorList>
    </citation>
    <scope>NUCLEOTIDE SEQUENCE [LARGE SCALE GENOMIC DNA]</scope>
    <source>
        <strain evidence="12 13">DSM 23606</strain>
    </source>
</reference>
<evidence type="ECO:0000256" key="4">
    <source>
        <dbReference type="ARBA" id="ARBA00022692"/>
    </source>
</evidence>
<dbReference type="RefSeq" id="WP_110019475.1">
    <property type="nucleotide sequence ID" value="NZ_QGTJ01000009.1"/>
</dbReference>
<evidence type="ECO:0000256" key="8">
    <source>
        <dbReference type="ARBA" id="ARBA00022989"/>
    </source>
</evidence>
<keyword evidence="6 11" id="KW-0067">ATP-binding</keyword>
<dbReference type="GO" id="GO:0005886">
    <property type="term" value="C:plasma membrane"/>
    <property type="evidence" value="ECO:0007669"/>
    <property type="project" value="UniProtKB-SubCell"/>
</dbReference>
<evidence type="ECO:0000256" key="6">
    <source>
        <dbReference type="ARBA" id="ARBA00022840"/>
    </source>
</evidence>
<keyword evidence="7 11" id="KW-0630">Potassium</keyword>
<comment type="subunit">
    <text evidence="11">The system is composed of three essential subunits: KdpA, KdpB and KdpC.</text>
</comment>
<dbReference type="InterPro" id="IPR003820">
    <property type="entry name" value="KdpC"/>
</dbReference>
<name>A0A317MT25_9GAMM</name>
<keyword evidence="8 11" id="KW-1133">Transmembrane helix</keyword>
<sequence>MRFYLATLRPALLALLLLSAITGLAYPLAVTGLAQWLFPWQANGSRLYTADGRLFGSALIGQSFTRPQQFWGRPSATQPAAYNAAASAGANLGPLHPQLSELVQARIAALRAADPDNPAPIPLDLLTSSASGLDPHISPAAAQWQAVRVARARGLPLAQVQALIAACREPRQFGVLGEARVNVVRLNQALDRLQP</sequence>
<dbReference type="PIRSF" id="PIRSF001296">
    <property type="entry name" value="K_ATPase_KdpC"/>
    <property type="match status" value="1"/>
</dbReference>
<evidence type="ECO:0000256" key="7">
    <source>
        <dbReference type="ARBA" id="ARBA00022958"/>
    </source>
</evidence>
<gene>
    <name evidence="11" type="primary">kdpC</name>
    <name evidence="12" type="ORF">C7443_109125</name>
</gene>
<dbReference type="NCBIfam" id="NF001454">
    <property type="entry name" value="PRK00315.1"/>
    <property type="match status" value="1"/>
</dbReference>
<dbReference type="GO" id="GO:0005524">
    <property type="term" value="F:ATP binding"/>
    <property type="evidence" value="ECO:0007669"/>
    <property type="project" value="UniProtKB-UniRule"/>
</dbReference>
<keyword evidence="5 11" id="KW-0547">Nucleotide-binding</keyword>
<evidence type="ECO:0000256" key="5">
    <source>
        <dbReference type="ARBA" id="ARBA00022741"/>
    </source>
</evidence>
<comment type="subcellular location">
    <subcellularLocation>
        <location evidence="11">Cell membrane</location>
        <topology evidence="11">Single-pass membrane protein</topology>
    </subcellularLocation>
</comment>
<keyword evidence="10 11" id="KW-0472">Membrane</keyword>
<evidence type="ECO:0000256" key="11">
    <source>
        <dbReference type="HAMAP-Rule" id="MF_00276"/>
    </source>
</evidence>
<dbReference type="EMBL" id="QGTJ01000009">
    <property type="protein sequence ID" value="PWV59872.1"/>
    <property type="molecule type" value="Genomic_DNA"/>
</dbReference>
<dbReference type="AlphaFoldDB" id="A0A317MT25"/>
<dbReference type="PANTHER" id="PTHR30042">
    <property type="entry name" value="POTASSIUM-TRANSPORTING ATPASE C CHAIN"/>
    <property type="match status" value="1"/>
</dbReference>
<dbReference type="Proteomes" id="UP000246569">
    <property type="component" value="Unassembled WGS sequence"/>
</dbReference>
<evidence type="ECO:0000313" key="12">
    <source>
        <dbReference type="EMBL" id="PWV59872.1"/>
    </source>
</evidence>
<evidence type="ECO:0000256" key="2">
    <source>
        <dbReference type="ARBA" id="ARBA00022475"/>
    </source>
</evidence>
<keyword evidence="4 11" id="KW-0812">Transmembrane</keyword>
<protein>
    <recommendedName>
        <fullName evidence="11">Potassium-transporting ATPase KdpC subunit</fullName>
    </recommendedName>
    <alternativeName>
        <fullName evidence="11">ATP phosphohydrolase [potassium-transporting] C chain</fullName>
    </alternativeName>
    <alternativeName>
        <fullName evidence="11">Potassium-binding and translocating subunit C</fullName>
    </alternativeName>
    <alternativeName>
        <fullName evidence="11">Potassium-translocating ATPase C chain</fullName>
    </alternativeName>
</protein>
<keyword evidence="1 11" id="KW-0813">Transport</keyword>
<dbReference type="HAMAP" id="MF_00276">
    <property type="entry name" value="KdpC"/>
    <property type="match status" value="1"/>
</dbReference>
<evidence type="ECO:0000256" key="1">
    <source>
        <dbReference type="ARBA" id="ARBA00022448"/>
    </source>
</evidence>
<evidence type="ECO:0000256" key="9">
    <source>
        <dbReference type="ARBA" id="ARBA00023065"/>
    </source>
</evidence>
<dbReference type="Pfam" id="PF02669">
    <property type="entry name" value="KdpC"/>
    <property type="match status" value="1"/>
</dbReference>
<dbReference type="NCBIfam" id="TIGR00681">
    <property type="entry name" value="kdpC"/>
    <property type="match status" value="1"/>
</dbReference>
<comment type="caution">
    <text evidence="12">The sequence shown here is derived from an EMBL/GenBank/DDBJ whole genome shotgun (WGS) entry which is preliminary data.</text>
</comment>
<organism evidence="12 13">
    <name type="scientific">Plasticicumulans acidivorans</name>
    <dbReference type="NCBI Taxonomy" id="886464"/>
    <lineage>
        <taxon>Bacteria</taxon>
        <taxon>Pseudomonadati</taxon>
        <taxon>Pseudomonadota</taxon>
        <taxon>Gammaproteobacteria</taxon>
        <taxon>Candidatus Competibacteraceae</taxon>
        <taxon>Plasticicumulans</taxon>
    </lineage>
</organism>
<accession>A0A317MT25</accession>
<keyword evidence="3 11" id="KW-0633">Potassium transport</keyword>
<dbReference type="PANTHER" id="PTHR30042:SF2">
    <property type="entry name" value="POTASSIUM-TRANSPORTING ATPASE KDPC SUBUNIT"/>
    <property type="match status" value="1"/>
</dbReference>
<evidence type="ECO:0000313" key="13">
    <source>
        <dbReference type="Proteomes" id="UP000246569"/>
    </source>
</evidence>
<comment type="function">
    <text evidence="11">Part of the high-affinity ATP-driven potassium transport (or Kdp) system, which catalyzes the hydrolysis of ATP coupled with the electrogenic transport of potassium into the cytoplasm. This subunit acts as a catalytic chaperone that increases the ATP-binding affinity of the ATP-hydrolyzing subunit KdpB by the formation of a transient KdpB/KdpC/ATP ternary complex.</text>
</comment>
<evidence type="ECO:0000256" key="3">
    <source>
        <dbReference type="ARBA" id="ARBA00022538"/>
    </source>
</evidence>
<keyword evidence="2 11" id="KW-1003">Cell membrane</keyword>
<evidence type="ECO:0000256" key="10">
    <source>
        <dbReference type="ARBA" id="ARBA00023136"/>
    </source>
</evidence>
<keyword evidence="9 11" id="KW-0406">Ion transport</keyword>